<keyword evidence="11" id="KW-1185">Reference proteome</keyword>
<feature type="domain" description="Pycsar effector protein" evidence="9">
    <location>
        <begin position="24"/>
        <end position="181"/>
    </location>
</feature>
<dbReference type="Proteomes" id="UP001319827">
    <property type="component" value="Chromosome"/>
</dbReference>
<evidence type="ECO:0000256" key="3">
    <source>
        <dbReference type="ARBA" id="ARBA00022692"/>
    </source>
</evidence>
<sequence>MSEKDNEQKKPANDYPSSSRVELLVKIINRYDTYIVSTNAKASLIIAWNGIVIGSILLKYQEVIGQFSCMNRLSALVPILLVFCGFFALLSTGLIFGVVFPFLTQSRDGKVSLIFFGSVAEMKTEEYVNAMQSASVNDLIVDLAGQTSVLASGLNSKMKRLQRSIWAIYAELTIIAVLLILYVLK</sequence>
<keyword evidence="3 8" id="KW-0812">Transmembrane</keyword>
<feature type="transmembrane region" description="Helical" evidence="8">
    <location>
        <begin position="40"/>
        <end position="58"/>
    </location>
</feature>
<evidence type="ECO:0000256" key="4">
    <source>
        <dbReference type="ARBA" id="ARBA00022741"/>
    </source>
</evidence>
<reference evidence="10 11" key="1">
    <citation type="journal article" date="2016" name="C (Basel)">
        <title>Selective Growth of and Electricity Production by Marine Exoelectrogenic Bacteria in Self-Aggregated Hydrogel of Microbially Reduced Graphene Oxide.</title>
        <authorList>
            <person name="Yoshida N."/>
            <person name="Goto Y."/>
            <person name="Miyata Y."/>
        </authorList>
    </citation>
    <scope>NUCLEOTIDE SEQUENCE [LARGE SCALE GENOMIC DNA]</scope>
    <source>
        <strain evidence="10 11">NIT-T3</strain>
    </source>
</reference>
<gene>
    <name evidence="10" type="ORF">DESUT3_27100</name>
</gene>
<comment type="subcellular location">
    <subcellularLocation>
        <location evidence="1">Cell membrane</location>
    </subcellularLocation>
</comment>
<dbReference type="Pfam" id="PF18967">
    <property type="entry name" value="PycTM"/>
    <property type="match status" value="1"/>
</dbReference>
<dbReference type="RefSeq" id="WP_221249052.1">
    <property type="nucleotide sequence ID" value="NZ_AP024355.1"/>
</dbReference>
<evidence type="ECO:0000256" key="2">
    <source>
        <dbReference type="ARBA" id="ARBA00022475"/>
    </source>
</evidence>
<evidence type="ECO:0000313" key="10">
    <source>
        <dbReference type="EMBL" id="BCR05641.1"/>
    </source>
</evidence>
<keyword evidence="7 8" id="KW-0472">Membrane</keyword>
<evidence type="ECO:0000256" key="1">
    <source>
        <dbReference type="ARBA" id="ARBA00004236"/>
    </source>
</evidence>
<evidence type="ECO:0000256" key="6">
    <source>
        <dbReference type="ARBA" id="ARBA00023118"/>
    </source>
</evidence>
<accession>A0ABN6DZR8</accession>
<evidence type="ECO:0000259" key="9">
    <source>
        <dbReference type="Pfam" id="PF18967"/>
    </source>
</evidence>
<keyword evidence="5 8" id="KW-1133">Transmembrane helix</keyword>
<feature type="transmembrane region" description="Helical" evidence="8">
    <location>
        <begin position="165"/>
        <end position="184"/>
    </location>
</feature>
<reference evidence="10 11" key="2">
    <citation type="journal article" date="2021" name="Int. J. Syst. Evol. Microbiol.">
        <title>Isolation and Polyphasic Characterization of Desulfuromonas versatilis sp. Nov., an Electrogenic Bacteria Capable of Versatile Metabolism Isolated from a Graphene Oxide-Reducing Enrichment Culture.</title>
        <authorList>
            <person name="Xie L."/>
            <person name="Yoshida N."/>
            <person name="Ishii S."/>
            <person name="Meng L."/>
        </authorList>
    </citation>
    <scope>NUCLEOTIDE SEQUENCE [LARGE SCALE GENOMIC DNA]</scope>
    <source>
        <strain evidence="10 11">NIT-T3</strain>
    </source>
</reference>
<dbReference type="InterPro" id="IPR043760">
    <property type="entry name" value="PycTM_dom"/>
</dbReference>
<evidence type="ECO:0000256" key="8">
    <source>
        <dbReference type="SAM" id="Phobius"/>
    </source>
</evidence>
<evidence type="ECO:0000256" key="5">
    <source>
        <dbReference type="ARBA" id="ARBA00022989"/>
    </source>
</evidence>
<organism evidence="10 11">
    <name type="scientific">Desulfuromonas versatilis</name>
    <dbReference type="NCBI Taxonomy" id="2802975"/>
    <lineage>
        <taxon>Bacteria</taxon>
        <taxon>Pseudomonadati</taxon>
        <taxon>Thermodesulfobacteriota</taxon>
        <taxon>Desulfuromonadia</taxon>
        <taxon>Desulfuromonadales</taxon>
        <taxon>Desulfuromonadaceae</taxon>
        <taxon>Desulfuromonas</taxon>
    </lineage>
</organism>
<evidence type="ECO:0000313" key="11">
    <source>
        <dbReference type="Proteomes" id="UP001319827"/>
    </source>
</evidence>
<keyword evidence="4" id="KW-0547">Nucleotide-binding</keyword>
<proteinExistence type="predicted"/>
<keyword evidence="2" id="KW-1003">Cell membrane</keyword>
<evidence type="ECO:0000256" key="7">
    <source>
        <dbReference type="ARBA" id="ARBA00023136"/>
    </source>
</evidence>
<protein>
    <recommendedName>
        <fullName evidence="9">Pycsar effector protein domain-containing protein</fullName>
    </recommendedName>
</protein>
<dbReference type="EMBL" id="AP024355">
    <property type="protein sequence ID" value="BCR05641.1"/>
    <property type="molecule type" value="Genomic_DNA"/>
</dbReference>
<feature type="transmembrane region" description="Helical" evidence="8">
    <location>
        <begin position="78"/>
        <end position="103"/>
    </location>
</feature>
<name>A0ABN6DZR8_9BACT</name>
<keyword evidence="6" id="KW-0051">Antiviral defense</keyword>